<comment type="caution">
    <text evidence="2">The sequence shown here is derived from an EMBL/GenBank/DDBJ whole genome shotgun (WGS) entry which is preliminary data.</text>
</comment>
<accession>A0ABQ5MQH0</accession>
<name>A0ABQ5MQH0_9MICC</name>
<dbReference type="PANTHER" id="PTHR21310:SF42">
    <property type="entry name" value="BIFUNCTIONAL AAC_APH"/>
    <property type="match status" value="1"/>
</dbReference>
<proteinExistence type="predicted"/>
<dbReference type="RefSeq" id="WP_264794397.1">
    <property type="nucleotide sequence ID" value="NZ_BRVS01000003.1"/>
</dbReference>
<gene>
    <name evidence="2" type="ORF">AHIS1636_06620</name>
</gene>
<dbReference type="EMBL" id="BRVS01000003">
    <property type="protein sequence ID" value="GLB66223.1"/>
    <property type="molecule type" value="Genomic_DNA"/>
</dbReference>
<keyword evidence="3" id="KW-1185">Reference proteome</keyword>
<dbReference type="InterPro" id="IPR002575">
    <property type="entry name" value="Aminoglycoside_PTrfase"/>
</dbReference>
<dbReference type="Gene3D" id="3.30.200.20">
    <property type="entry name" value="Phosphorylase Kinase, domain 1"/>
    <property type="match status" value="1"/>
</dbReference>
<evidence type="ECO:0000313" key="3">
    <source>
        <dbReference type="Proteomes" id="UP001209654"/>
    </source>
</evidence>
<dbReference type="Proteomes" id="UP001209654">
    <property type="component" value="Unassembled WGS sequence"/>
</dbReference>
<dbReference type="Gene3D" id="3.90.1200.10">
    <property type="match status" value="1"/>
</dbReference>
<reference evidence="2 3" key="1">
    <citation type="journal article" date="2023" name="Int. J. Syst. Evol. Microbiol.">
        <title>Arthrobacter mangrovi sp. nov., an actinobacterium isolated from the rhizosphere of a mangrove.</title>
        <authorList>
            <person name="Hamada M."/>
            <person name="Saitou S."/>
            <person name="Enomoto N."/>
            <person name="Nanri K."/>
            <person name="Hidaka K."/>
            <person name="Miura T."/>
            <person name="Tamura T."/>
        </authorList>
    </citation>
    <scope>NUCLEOTIDE SEQUENCE [LARGE SCALE GENOMIC DNA]</scope>
    <source>
        <strain evidence="2 3">NBRC 112813</strain>
    </source>
</reference>
<protein>
    <recommendedName>
        <fullName evidence="1">Aminoglycoside phosphotransferase domain-containing protein</fullName>
    </recommendedName>
</protein>
<dbReference type="SUPFAM" id="SSF56112">
    <property type="entry name" value="Protein kinase-like (PK-like)"/>
    <property type="match status" value="1"/>
</dbReference>
<dbReference type="InterPro" id="IPR051678">
    <property type="entry name" value="AGP_Transferase"/>
</dbReference>
<sequence length="324" mass="34721">MALMPAADLEIDAPLVRRLLAEQAPALAGLPVRLAANGWDNAVFRLGIDLAVRLPRREAAVPLLRHEQRWLPELAAGLAVATPAPLRCGVPSSFFPWPWSVVPWIEGTTAARVAAGQRRGAAGGLAEFVAAFHRPAPPEAPRNPVRGVPLPARDPQVRRRLAGGLVPHAAEAGRLWQQLSAAPPWTGEPLWLHGDLHPENLILRDGRLAAVIDFGDLAAGDPATDLAAAWLVFDEAGRRDFRDSLGAARIDTQWIGSPQVDTSRIGSARIDTPRIGSVAAVDEATWIRARGWALSMATAMLDASEDNEVIRAIGEEALDQVLAD</sequence>
<evidence type="ECO:0000313" key="2">
    <source>
        <dbReference type="EMBL" id="GLB66223.1"/>
    </source>
</evidence>
<dbReference type="Pfam" id="PF01636">
    <property type="entry name" value="APH"/>
    <property type="match status" value="1"/>
</dbReference>
<organism evidence="2 3">
    <name type="scientific">Arthrobacter mangrovi</name>
    <dbReference type="NCBI Taxonomy" id="2966350"/>
    <lineage>
        <taxon>Bacteria</taxon>
        <taxon>Bacillati</taxon>
        <taxon>Actinomycetota</taxon>
        <taxon>Actinomycetes</taxon>
        <taxon>Micrococcales</taxon>
        <taxon>Micrococcaceae</taxon>
        <taxon>Arthrobacter</taxon>
    </lineage>
</organism>
<dbReference type="PANTHER" id="PTHR21310">
    <property type="entry name" value="AMINOGLYCOSIDE PHOSPHOTRANSFERASE-RELATED-RELATED"/>
    <property type="match status" value="1"/>
</dbReference>
<dbReference type="CDD" id="cd05155">
    <property type="entry name" value="APH_ChoK_like_1"/>
    <property type="match status" value="1"/>
</dbReference>
<evidence type="ECO:0000259" key="1">
    <source>
        <dbReference type="Pfam" id="PF01636"/>
    </source>
</evidence>
<feature type="domain" description="Aminoglycoside phosphotransferase" evidence="1">
    <location>
        <begin position="33"/>
        <end position="249"/>
    </location>
</feature>
<dbReference type="InterPro" id="IPR011009">
    <property type="entry name" value="Kinase-like_dom_sf"/>
</dbReference>